<dbReference type="RefSeq" id="WP_301729528.1">
    <property type="nucleotide sequence ID" value="NZ_JBGFFX010000001.1"/>
</dbReference>
<dbReference type="Pfam" id="PF13560">
    <property type="entry name" value="HTH_31"/>
    <property type="match status" value="1"/>
</dbReference>
<evidence type="ECO:0000313" key="3">
    <source>
        <dbReference type="Proteomes" id="UP001565243"/>
    </source>
</evidence>
<dbReference type="CDD" id="cd00093">
    <property type="entry name" value="HTH_XRE"/>
    <property type="match status" value="1"/>
</dbReference>
<dbReference type="PANTHER" id="PTHR35010">
    <property type="entry name" value="BLL4672 PROTEIN-RELATED"/>
    <property type="match status" value="1"/>
</dbReference>
<reference evidence="2 3" key="1">
    <citation type="submission" date="2024-07" db="EMBL/GenBank/DDBJ databases">
        <authorList>
            <person name="Hebao G."/>
        </authorList>
    </citation>
    <scope>NUCLEOTIDE SEQUENCE [LARGE SCALE GENOMIC DNA]</scope>
    <source>
        <strain evidence="2 3">ACCC 02193</strain>
    </source>
</reference>
<dbReference type="EMBL" id="JBGFFX010000001">
    <property type="protein sequence ID" value="MEY8769266.1"/>
    <property type="molecule type" value="Genomic_DNA"/>
</dbReference>
<feature type="domain" description="HTH cro/C1-type" evidence="1">
    <location>
        <begin position="32"/>
        <end position="87"/>
    </location>
</feature>
<dbReference type="SUPFAM" id="SSF47413">
    <property type="entry name" value="lambda repressor-like DNA-binding domains"/>
    <property type="match status" value="1"/>
</dbReference>
<dbReference type="InterPro" id="IPR041413">
    <property type="entry name" value="MLTR_LBD"/>
</dbReference>
<proteinExistence type="predicted"/>
<keyword evidence="3" id="KW-1185">Reference proteome</keyword>
<evidence type="ECO:0000313" key="2">
    <source>
        <dbReference type="EMBL" id="MEY8769266.1"/>
    </source>
</evidence>
<sequence>MTGSHTRERNEDIKNFLTHHRSRLNPEDYGFTLQQRRVKGLRREEVAQLAAVSVSWYTWLEQGRDISISPAALKRIGNVLQLSTTEQDYLDRLIFGAKNAPKPGAIPHEVKVMADALAPHPAFIRRANMDILYWNEAARSQIFDWSTIPEDDRNSLKLMFISDDYKQKIHHWELAAQHTIAAFRTYYAASNYAEDFGRVIDDLTARSEAFREMWHRQDVSKFGTGNKAIIDSQGKISHYTYSALEVESAPGIFLIFYLCRASEQP</sequence>
<protein>
    <submittedName>
        <fullName evidence="2">Helix-turn-helix transcriptional regulator</fullName>
    </submittedName>
</protein>
<comment type="caution">
    <text evidence="2">The sequence shown here is derived from an EMBL/GenBank/DDBJ whole genome shotgun (WGS) entry which is preliminary data.</text>
</comment>
<accession>A0ABV4E2X6</accession>
<dbReference type="Gene3D" id="1.10.260.40">
    <property type="entry name" value="lambda repressor-like DNA-binding domains"/>
    <property type="match status" value="1"/>
</dbReference>
<dbReference type="SMART" id="SM00530">
    <property type="entry name" value="HTH_XRE"/>
    <property type="match status" value="1"/>
</dbReference>
<gene>
    <name evidence="2" type="ORF">AB6T85_02260</name>
</gene>
<dbReference type="Proteomes" id="UP001565243">
    <property type="component" value="Unassembled WGS sequence"/>
</dbReference>
<dbReference type="Gene3D" id="3.30.450.180">
    <property type="match status" value="1"/>
</dbReference>
<dbReference type="InterPro" id="IPR010982">
    <property type="entry name" value="Lambda_DNA-bd_dom_sf"/>
</dbReference>
<dbReference type="InterPro" id="IPR001387">
    <property type="entry name" value="Cro/C1-type_HTH"/>
</dbReference>
<name>A0ABV4E2X6_9GAMM</name>
<dbReference type="Pfam" id="PF17765">
    <property type="entry name" value="MLTR_LBD"/>
    <property type="match status" value="1"/>
</dbReference>
<evidence type="ECO:0000259" key="1">
    <source>
        <dbReference type="SMART" id="SM00530"/>
    </source>
</evidence>
<organism evidence="2 3">
    <name type="scientific">Erwinia aeris</name>
    <dbReference type="NCBI Taxonomy" id="3239803"/>
    <lineage>
        <taxon>Bacteria</taxon>
        <taxon>Pseudomonadati</taxon>
        <taxon>Pseudomonadota</taxon>
        <taxon>Gammaproteobacteria</taxon>
        <taxon>Enterobacterales</taxon>
        <taxon>Erwiniaceae</taxon>
        <taxon>Erwinia</taxon>
    </lineage>
</organism>